<dbReference type="KEGG" id="nta:107776173"/>
<gene>
    <name evidence="1" type="primary">LOC107776173</name>
</gene>
<proteinExistence type="predicted"/>
<evidence type="ECO:0000313" key="1">
    <source>
        <dbReference type="RefSeq" id="XP_016451509.1"/>
    </source>
</evidence>
<dbReference type="OrthoDB" id="674504at2759"/>
<sequence>MTTRPEDEEDEELTLELISQHLLGDFTSTDFSFSTLPDDFQPVIFTSDQKPNHFDLHDNFSEFETKPNIILSPTSVTTSVVSNTRIFDDSSLNRTDKKSGRVGLRVFSGGEWKEEALQRG</sequence>
<protein>
    <submittedName>
        <fullName evidence="1">Uncharacterized protein</fullName>
    </submittedName>
</protein>
<name>A0A1S3YH13_TOBAC</name>
<dbReference type="RefSeq" id="XP_016451509.1">
    <property type="nucleotide sequence ID" value="XM_016596023.1"/>
</dbReference>
<dbReference type="AlphaFoldDB" id="A0A1S3YH13"/>
<reference evidence="1" key="1">
    <citation type="submission" date="2025-08" db="UniProtKB">
        <authorList>
            <consortium name="RefSeq"/>
        </authorList>
    </citation>
    <scope>IDENTIFICATION</scope>
</reference>
<organism evidence="1">
    <name type="scientific">Nicotiana tabacum</name>
    <name type="common">Common tobacco</name>
    <dbReference type="NCBI Taxonomy" id="4097"/>
    <lineage>
        <taxon>Eukaryota</taxon>
        <taxon>Viridiplantae</taxon>
        <taxon>Streptophyta</taxon>
        <taxon>Embryophyta</taxon>
        <taxon>Tracheophyta</taxon>
        <taxon>Spermatophyta</taxon>
        <taxon>Magnoliopsida</taxon>
        <taxon>eudicotyledons</taxon>
        <taxon>Gunneridae</taxon>
        <taxon>Pentapetalae</taxon>
        <taxon>asterids</taxon>
        <taxon>lamiids</taxon>
        <taxon>Solanales</taxon>
        <taxon>Solanaceae</taxon>
        <taxon>Nicotianoideae</taxon>
        <taxon>Nicotianeae</taxon>
        <taxon>Nicotiana</taxon>
    </lineage>
</organism>
<dbReference type="PaxDb" id="4097-A0A1S3YH13"/>
<accession>A0A1S3YH13</accession>